<evidence type="ECO:0000313" key="3">
    <source>
        <dbReference type="Proteomes" id="UP000593566"/>
    </source>
</evidence>
<feature type="compositionally biased region" description="Basic and acidic residues" evidence="1">
    <location>
        <begin position="162"/>
        <end position="179"/>
    </location>
</feature>
<dbReference type="AlphaFoldDB" id="A0A8H6C9G9"/>
<evidence type="ECO:0000313" key="2">
    <source>
        <dbReference type="EMBL" id="KAF6219355.1"/>
    </source>
</evidence>
<protein>
    <submittedName>
        <fullName evidence="2">Uncharacterized protein</fullName>
    </submittedName>
</protein>
<feature type="compositionally biased region" description="Polar residues" evidence="1">
    <location>
        <begin position="496"/>
        <end position="505"/>
    </location>
</feature>
<organism evidence="2 3">
    <name type="scientific">Letharia lupina</name>
    <dbReference type="NCBI Taxonomy" id="560253"/>
    <lineage>
        <taxon>Eukaryota</taxon>
        <taxon>Fungi</taxon>
        <taxon>Dikarya</taxon>
        <taxon>Ascomycota</taxon>
        <taxon>Pezizomycotina</taxon>
        <taxon>Lecanoromycetes</taxon>
        <taxon>OSLEUM clade</taxon>
        <taxon>Lecanoromycetidae</taxon>
        <taxon>Lecanorales</taxon>
        <taxon>Lecanorineae</taxon>
        <taxon>Parmeliaceae</taxon>
        <taxon>Letharia</taxon>
    </lineage>
</organism>
<name>A0A8H6C9G9_9LECA</name>
<accession>A0A8H6C9G9</accession>
<gene>
    <name evidence="2" type="ORF">HO133_005180</name>
</gene>
<dbReference type="RefSeq" id="XP_037148790.1">
    <property type="nucleotide sequence ID" value="XM_037296092.1"/>
</dbReference>
<reference evidence="2 3" key="1">
    <citation type="journal article" date="2020" name="Genomics">
        <title>Complete, high-quality genomes from long-read metagenomic sequencing of two wolf lichen thalli reveals enigmatic genome architecture.</title>
        <authorList>
            <person name="McKenzie S.K."/>
            <person name="Walston R.F."/>
            <person name="Allen J.L."/>
        </authorList>
    </citation>
    <scope>NUCLEOTIDE SEQUENCE [LARGE SCALE GENOMIC DNA]</scope>
    <source>
        <strain evidence="2">WasteWater1</strain>
    </source>
</reference>
<comment type="caution">
    <text evidence="2">The sequence shown here is derived from an EMBL/GenBank/DDBJ whole genome shotgun (WGS) entry which is preliminary data.</text>
</comment>
<keyword evidence="3" id="KW-1185">Reference proteome</keyword>
<feature type="compositionally biased region" description="Pro residues" evidence="1">
    <location>
        <begin position="217"/>
        <end position="226"/>
    </location>
</feature>
<dbReference type="Proteomes" id="UP000593566">
    <property type="component" value="Unassembled WGS sequence"/>
</dbReference>
<feature type="compositionally biased region" description="Polar residues" evidence="1">
    <location>
        <begin position="134"/>
        <end position="161"/>
    </location>
</feature>
<dbReference type="EMBL" id="JACCJB010000020">
    <property type="protein sequence ID" value="KAF6219355.1"/>
    <property type="molecule type" value="Genomic_DNA"/>
</dbReference>
<feature type="region of interest" description="Disordered" evidence="1">
    <location>
        <begin position="212"/>
        <end position="232"/>
    </location>
</feature>
<evidence type="ECO:0000256" key="1">
    <source>
        <dbReference type="SAM" id="MobiDB-lite"/>
    </source>
</evidence>
<feature type="region of interest" description="Disordered" evidence="1">
    <location>
        <begin position="85"/>
        <end position="200"/>
    </location>
</feature>
<dbReference type="GeneID" id="59333586"/>
<sequence length="610" mass="67549">MAKPIQAGSLASVIELADNPPDQPLHSLTGDLQQPLVLYIARVPGSHDVFLTTMKPQQKVVTAQDVQSSLYYMHVDKLEDYELLTSSEDSESHSDEEGGPGKPVNPTSTGGVRRKPLPPSSRLGLGDRLEPPTEANSYFQTYSNSATGSPQAEQKPSSQDNVAEHRRLDVSPPLPDRKLLGPRPMHQHFLSIDNPPLQDVPEKQNIDLRRWSEQPAGTPPKLPPRPFSGGNNSVPMAPPRPLAASLKDSLVANSVHSRFLHRKPIAHSVSQDSKRVTKDGSNAKDLQDATLSLIRRYNNEQWTVGKISSKDTKPTVSGFGESSHGISIHIMTHGYLRFVDHINSFAKHTRPDTEKSKGTRDNRTTITAAEEQLCFQRHLQVPGHAMSWNQRRRPESIDSTFLYQGTRPSVDLPKHSHQSLDSIASDRSFTNGLPESKSDSTKGYILRSPWDGICEFTTGVAGRSFKCKHSYASSSPRFGPGMRSAQVSELRFNLPSSKTLGSPASKSLVPGTRREAKRSSSLFPHQHRQRSSSSFEAKDRHEAGYFAPKVEFEERLDLSLGQEHAGGGFGGKQAKLGKLIIEKEGLQMLDLIVAANMALWWRVYERFTFT</sequence>
<feature type="region of interest" description="Disordered" evidence="1">
    <location>
        <begin position="496"/>
        <end position="539"/>
    </location>
</feature>
<proteinExistence type="predicted"/>